<evidence type="ECO:0000313" key="2">
    <source>
        <dbReference type="Proteomes" id="UP000192578"/>
    </source>
</evidence>
<dbReference type="AlphaFoldDB" id="A0A1W0XBG6"/>
<keyword evidence="2" id="KW-1185">Reference proteome</keyword>
<gene>
    <name evidence="1" type="ORF">BV898_01443</name>
</gene>
<dbReference type="Gene3D" id="3.80.10.10">
    <property type="entry name" value="Ribonuclease Inhibitor"/>
    <property type="match status" value="1"/>
</dbReference>
<evidence type="ECO:0000313" key="1">
    <source>
        <dbReference type="EMBL" id="OQV24855.1"/>
    </source>
</evidence>
<dbReference type="Proteomes" id="UP000192578">
    <property type="component" value="Unassembled WGS sequence"/>
</dbReference>
<dbReference type="InterPro" id="IPR032675">
    <property type="entry name" value="LRR_dom_sf"/>
</dbReference>
<comment type="caution">
    <text evidence="1">The sequence shown here is derived from an EMBL/GenBank/DDBJ whole genome shotgun (WGS) entry which is preliminary data.</text>
</comment>
<sequence>MEGTFSKHELAAWNSNTCCVSVLGAGVLSIHCDVHVEKDHLTEVFKDISETGRDNPLAVTVASMTVFESEAFALISDKVITLVLQGVTNFHSSLFSQIKLPNLVHLEFQGCHGITLAKGDFVTLNHLRTIVMKRSGFVEFRQNVLEEMPCLTFIGLAMEVVTADQWATLDKQDWRYLQLLHCSSEMQWLRVYLKERPSLTSRYSAGHIWKFKGYGNDSFHESLNQRELFLSYSVCCSGV</sequence>
<dbReference type="EMBL" id="MTYJ01000005">
    <property type="protein sequence ID" value="OQV24855.1"/>
    <property type="molecule type" value="Genomic_DNA"/>
</dbReference>
<proteinExistence type="predicted"/>
<organism evidence="1 2">
    <name type="scientific">Hypsibius exemplaris</name>
    <name type="common">Freshwater tardigrade</name>
    <dbReference type="NCBI Taxonomy" id="2072580"/>
    <lineage>
        <taxon>Eukaryota</taxon>
        <taxon>Metazoa</taxon>
        <taxon>Ecdysozoa</taxon>
        <taxon>Tardigrada</taxon>
        <taxon>Eutardigrada</taxon>
        <taxon>Parachela</taxon>
        <taxon>Hypsibioidea</taxon>
        <taxon>Hypsibiidae</taxon>
        <taxon>Hypsibius</taxon>
    </lineage>
</organism>
<dbReference type="SUPFAM" id="SSF52058">
    <property type="entry name" value="L domain-like"/>
    <property type="match status" value="1"/>
</dbReference>
<dbReference type="OrthoDB" id="1658195at2759"/>
<reference evidence="2" key="1">
    <citation type="submission" date="2017-01" db="EMBL/GenBank/DDBJ databases">
        <title>Comparative genomics of anhydrobiosis in the tardigrade Hypsibius dujardini.</title>
        <authorList>
            <person name="Yoshida Y."/>
            <person name="Koutsovoulos G."/>
            <person name="Laetsch D."/>
            <person name="Stevens L."/>
            <person name="Kumar S."/>
            <person name="Horikawa D."/>
            <person name="Ishino K."/>
            <person name="Komine S."/>
            <person name="Tomita M."/>
            <person name="Blaxter M."/>
            <person name="Arakawa K."/>
        </authorList>
    </citation>
    <scope>NUCLEOTIDE SEQUENCE [LARGE SCALE GENOMIC DNA]</scope>
    <source>
        <strain evidence="2">Z151</strain>
    </source>
</reference>
<name>A0A1W0XBG6_HYPEX</name>
<accession>A0A1W0XBG6</accession>
<protein>
    <submittedName>
        <fullName evidence="1">Uncharacterized protein</fullName>
    </submittedName>
</protein>